<accession>A0AA88XG04</accession>
<evidence type="ECO:0000313" key="3">
    <source>
        <dbReference type="Proteomes" id="UP001186944"/>
    </source>
</evidence>
<dbReference type="AlphaFoldDB" id="A0AA88XG04"/>
<evidence type="ECO:0000313" key="2">
    <source>
        <dbReference type="EMBL" id="KAK3084640.1"/>
    </source>
</evidence>
<protein>
    <recommendedName>
        <fullName evidence="1">Ig-like domain-containing protein</fullName>
    </recommendedName>
</protein>
<comment type="caution">
    <text evidence="2">The sequence shown here is derived from an EMBL/GenBank/DDBJ whole genome shotgun (WGS) entry which is preliminary data.</text>
</comment>
<feature type="domain" description="Ig-like" evidence="1">
    <location>
        <begin position="100"/>
        <end position="187"/>
    </location>
</feature>
<evidence type="ECO:0000259" key="1">
    <source>
        <dbReference type="PROSITE" id="PS50835"/>
    </source>
</evidence>
<dbReference type="SUPFAM" id="SSF48726">
    <property type="entry name" value="Immunoglobulin"/>
    <property type="match status" value="1"/>
</dbReference>
<dbReference type="PROSITE" id="PS50835">
    <property type="entry name" value="IG_LIKE"/>
    <property type="match status" value="1"/>
</dbReference>
<dbReference type="Pfam" id="PF13927">
    <property type="entry name" value="Ig_3"/>
    <property type="match status" value="1"/>
</dbReference>
<dbReference type="InterPro" id="IPR007110">
    <property type="entry name" value="Ig-like_dom"/>
</dbReference>
<dbReference type="Proteomes" id="UP001186944">
    <property type="component" value="Unassembled WGS sequence"/>
</dbReference>
<dbReference type="EMBL" id="VSWD01000013">
    <property type="protein sequence ID" value="KAK3084640.1"/>
    <property type="molecule type" value="Genomic_DNA"/>
</dbReference>
<dbReference type="InterPro" id="IPR013783">
    <property type="entry name" value="Ig-like_fold"/>
</dbReference>
<name>A0AA88XG04_PINIB</name>
<gene>
    <name evidence="2" type="ORF">FSP39_016683</name>
</gene>
<keyword evidence="3" id="KW-1185">Reference proteome</keyword>
<dbReference type="InterPro" id="IPR036179">
    <property type="entry name" value="Ig-like_dom_sf"/>
</dbReference>
<reference evidence="2" key="1">
    <citation type="submission" date="2019-08" db="EMBL/GenBank/DDBJ databases">
        <title>The improved chromosome-level genome for the pearl oyster Pinctada fucata martensii using PacBio sequencing and Hi-C.</title>
        <authorList>
            <person name="Zheng Z."/>
        </authorList>
    </citation>
    <scope>NUCLEOTIDE SEQUENCE</scope>
    <source>
        <strain evidence="2">ZZ-2019</strain>
        <tissue evidence="2">Adductor muscle</tissue>
    </source>
</reference>
<organism evidence="2 3">
    <name type="scientific">Pinctada imbricata</name>
    <name type="common">Atlantic pearl-oyster</name>
    <name type="synonym">Pinctada martensii</name>
    <dbReference type="NCBI Taxonomy" id="66713"/>
    <lineage>
        <taxon>Eukaryota</taxon>
        <taxon>Metazoa</taxon>
        <taxon>Spiralia</taxon>
        <taxon>Lophotrochozoa</taxon>
        <taxon>Mollusca</taxon>
        <taxon>Bivalvia</taxon>
        <taxon>Autobranchia</taxon>
        <taxon>Pteriomorphia</taxon>
        <taxon>Pterioida</taxon>
        <taxon>Pterioidea</taxon>
        <taxon>Pteriidae</taxon>
        <taxon>Pinctada</taxon>
    </lineage>
</organism>
<sequence>MVMEGAVLIDGKIYELREKYALFNYVDIFEIKEGMMKASFIFPKNFSRAIYVLPTFSLRFKDKLRGDLRIRKTHFITDDKSLDGTRPAVRRGNLAMSMYPESKGTLYLRRGSTKRLSCVAYGNPKPNLALNKDDSSSEGRRDLDLIWNHFSNYKYITIDPMDESFEGRYTCNAETGMKGATKTVDVHLCVPANVFHTTIVGTYYIYATLSAKHDDSNKVYDADCYKGRTATNGAWIKYYDPSVTISIRGNDTSWEKTYSWTDKGVVPKEMYCEISAKCIIYPMTFSLNV</sequence>
<proteinExistence type="predicted"/>
<dbReference type="Gene3D" id="2.60.40.10">
    <property type="entry name" value="Immunoglobulins"/>
    <property type="match status" value="1"/>
</dbReference>